<dbReference type="EMBL" id="AP025523">
    <property type="protein sequence ID" value="BDE08065.1"/>
    <property type="molecule type" value="Genomic_DNA"/>
</dbReference>
<feature type="transmembrane region" description="Helical" evidence="5">
    <location>
        <begin position="275"/>
        <end position="296"/>
    </location>
</feature>
<dbReference type="InterPro" id="IPR052952">
    <property type="entry name" value="MFS-Transporter"/>
</dbReference>
<organism evidence="7 8">
    <name type="scientific">Vulcanimicrobium alpinum</name>
    <dbReference type="NCBI Taxonomy" id="3016050"/>
    <lineage>
        <taxon>Bacteria</taxon>
        <taxon>Bacillati</taxon>
        <taxon>Vulcanimicrobiota</taxon>
        <taxon>Vulcanimicrobiia</taxon>
        <taxon>Vulcanimicrobiales</taxon>
        <taxon>Vulcanimicrobiaceae</taxon>
        <taxon>Vulcanimicrobium</taxon>
    </lineage>
</organism>
<dbReference type="SUPFAM" id="SSF103473">
    <property type="entry name" value="MFS general substrate transporter"/>
    <property type="match status" value="1"/>
</dbReference>
<dbReference type="PROSITE" id="PS50850">
    <property type="entry name" value="MFS"/>
    <property type="match status" value="1"/>
</dbReference>
<keyword evidence="4 5" id="KW-0472">Membrane</keyword>
<feature type="transmembrane region" description="Helical" evidence="5">
    <location>
        <begin position="42"/>
        <end position="64"/>
    </location>
</feature>
<dbReference type="PANTHER" id="PTHR23527:SF1">
    <property type="entry name" value="BLL3282 PROTEIN"/>
    <property type="match status" value="1"/>
</dbReference>
<dbReference type="InterPro" id="IPR020846">
    <property type="entry name" value="MFS_dom"/>
</dbReference>
<comment type="subcellular location">
    <subcellularLocation>
        <location evidence="1">Cell membrane</location>
        <topology evidence="1">Multi-pass membrane protein</topology>
    </subcellularLocation>
</comment>
<protein>
    <submittedName>
        <fullName evidence="7">MFS transporter</fullName>
    </submittedName>
</protein>
<reference evidence="7 8" key="1">
    <citation type="journal article" date="2022" name="ISME Commun">
        <title>Vulcanimicrobium alpinus gen. nov. sp. nov., the first cultivated representative of the candidate phylum 'Eremiobacterota', is a metabolically versatile aerobic anoxygenic phototroph.</title>
        <authorList>
            <person name="Yabe S."/>
            <person name="Muto K."/>
            <person name="Abe K."/>
            <person name="Yokota A."/>
            <person name="Staudigel H."/>
            <person name="Tebo B.M."/>
        </authorList>
    </citation>
    <scope>NUCLEOTIDE SEQUENCE [LARGE SCALE GENOMIC DNA]</scope>
    <source>
        <strain evidence="7 8">WC8-2</strain>
    </source>
</reference>
<feature type="transmembrane region" description="Helical" evidence="5">
    <location>
        <begin position="97"/>
        <end position="116"/>
    </location>
</feature>
<evidence type="ECO:0000259" key="6">
    <source>
        <dbReference type="PROSITE" id="PS50850"/>
    </source>
</evidence>
<feature type="transmembrane region" description="Helical" evidence="5">
    <location>
        <begin position="302"/>
        <end position="326"/>
    </location>
</feature>
<evidence type="ECO:0000256" key="3">
    <source>
        <dbReference type="ARBA" id="ARBA00022989"/>
    </source>
</evidence>
<gene>
    <name evidence="7" type="ORF">WPS_33410</name>
</gene>
<dbReference type="AlphaFoldDB" id="A0AAN1XZY5"/>
<feature type="transmembrane region" description="Helical" evidence="5">
    <location>
        <begin position="137"/>
        <end position="156"/>
    </location>
</feature>
<feature type="transmembrane region" description="Helical" evidence="5">
    <location>
        <begin position="338"/>
        <end position="361"/>
    </location>
</feature>
<name>A0AAN1XZY5_UNVUL</name>
<feature type="transmembrane region" description="Helical" evidence="5">
    <location>
        <begin position="162"/>
        <end position="180"/>
    </location>
</feature>
<dbReference type="GO" id="GO:0022857">
    <property type="term" value="F:transmembrane transporter activity"/>
    <property type="evidence" value="ECO:0007669"/>
    <property type="project" value="InterPro"/>
</dbReference>
<dbReference type="InterPro" id="IPR036259">
    <property type="entry name" value="MFS_trans_sf"/>
</dbReference>
<evidence type="ECO:0000313" key="7">
    <source>
        <dbReference type="EMBL" id="BDE08065.1"/>
    </source>
</evidence>
<evidence type="ECO:0000256" key="2">
    <source>
        <dbReference type="ARBA" id="ARBA00022692"/>
    </source>
</evidence>
<keyword evidence="3 5" id="KW-1133">Transmembrane helix</keyword>
<dbReference type="PANTHER" id="PTHR23527">
    <property type="entry name" value="BLL3282 PROTEIN"/>
    <property type="match status" value="1"/>
</dbReference>
<proteinExistence type="predicted"/>
<evidence type="ECO:0000256" key="5">
    <source>
        <dbReference type="SAM" id="Phobius"/>
    </source>
</evidence>
<evidence type="ECO:0000256" key="4">
    <source>
        <dbReference type="ARBA" id="ARBA00023136"/>
    </source>
</evidence>
<dbReference type="Proteomes" id="UP001317532">
    <property type="component" value="Chromosome"/>
</dbReference>
<feature type="transmembrane region" description="Helical" evidence="5">
    <location>
        <begin position="73"/>
        <end position="91"/>
    </location>
</feature>
<sequence length="402" mass="41273">MSERWRVLALMTGAQAGASVVQQALGSLSPVLVATFALNKAQLGVVFTAMFLGSMCFTAISGVLTDRWGERRLVLWSGVLMAFALLAVPLIPAYAWLVAAIFVFGVGYAASTPVGGRAILAYFDRDRGFAMGIRQTGVPVGGLFGALTLPLVASAFGLRAAFVFAAIVLIVPTLVAYAWYREADAGGGEPASFASIVRGMRALARDPRLLGVTLTCMVLVSTQISLNAFLTITAVTDVALSARIAALAFATAHVFATFGRLGWGYVSDRVLGGERLVPLAIICVLASLAMGTLAVLGRGAVIPLFVAAAVLGVSGAGWNGLFAAALAEVGGTERAASALGIGLTAIFGASAVAPAVFGAVADATSLRISWTAFATIALLGVIPVLWLRTHLAPARRSATGEG</sequence>
<dbReference type="RefSeq" id="WP_317995616.1">
    <property type="nucleotide sequence ID" value="NZ_AP025523.1"/>
</dbReference>
<dbReference type="InterPro" id="IPR011701">
    <property type="entry name" value="MFS"/>
</dbReference>
<keyword evidence="2 5" id="KW-0812">Transmembrane</keyword>
<feature type="transmembrane region" description="Helical" evidence="5">
    <location>
        <begin position="209"/>
        <end position="232"/>
    </location>
</feature>
<feature type="transmembrane region" description="Helical" evidence="5">
    <location>
        <begin position="367"/>
        <end position="387"/>
    </location>
</feature>
<dbReference type="KEGG" id="vab:WPS_33410"/>
<evidence type="ECO:0000256" key="1">
    <source>
        <dbReference type="ARBA" id="ARBA00004651"/>
    </source>
</evidence>
<evidence type="ECO:0000313" key="8">
    <source>
        <dbReference type="Proteomes" id="UP001317532"/>
    </source>
</evidence>
<dbReference type="GO" id="GO:0005886">
    <property type="term" value="C:plasma membrane"/>
    <property type="evidence" value="ECO:0007669"/>
    <property type="project" value="UniProtKB-SubCell"/>
</dbReference>
<accession>A0AAN1XZY5</accession>
<dbReference type="Gene3D" id="1.20.1250.20">
    <property type="entry name" value="MFS general substrate transporter like domains"/>
    <property type="match status" value="2"/>
</dbReference>
<keyword evidence="8" id="KW-1185">Reference proteome</keyword>
<dbReference type="Pfam" id="PF07690">
    <property type="entry name" value="MFS_1"/>
    <property type="match status" value="1"/>
</dbReference>
<feature type="transmembrane region" description="Helical" evidence="5">
    <location>
        <begin position="244"/>
        <end position="263"/>
    </location>
</feature>
<feature type="domain" description="Major facilitator superfamily (MFS) profile" evidence="6">
    <location>
        <begin position="1"/>
        <end position="392"/>
    </location>
</feature>